<evidence type="ECO:0000313" key="1">
    <source>
        <dbReference type="EMBL" id="JAD80473.1"/>
    </source>
</evidence>
<dbReference type="AlphaFoldDB" id="A0A0A9D1B3"/>
<sequence length="223" mass="25867">MQRRENNVQSFEKLCLVRRNLEQAKVLMEALIKREEKKRDAMEYEVHLRRIQMKYKNEVQLLDDGMALSGLQQVSIQFGSSEDDYVDSDDTTTEQPFVQPIGFHPRFPDNKLSVTPSVRLKQGRELKRRLQQTAWFFNRDPEEPVMLFTRPLIPDKLEMAGIRPPPDPPIDSGATALPFRCQGRIGRGGRIIFDRWNPFLQAPIGQQASQFLQLNHRPPILEG</sequence>
<proteinExistence type="predicted"/>
<name>A0A0A9D1B3_ARUDO</name>
<dbReference type="EMBL" id="GBRH01217422">
    <property type="protein sequence ID" value="JAD80473.1"/>
    <property type="molecule type" value="Transcribed_RNA"/>
</dbReference>
<dbReference type="InterPro" id="IPR024943">
    <property type="entry name" value="Enhancer_polycomb"/>
</dbReference>
<reference evidence="1" key="1">
    <citation type="submission" date="2014-09" db="EMBL/GenBank/DDBJ databases">
        <authorList>
            <person name="Magalhaes I.L.F."/>
            <person name="Oliveira U."/>
            <person name="Santos F.R."/>
            <person name="Vidigal T.H.D.A."/>
            <person name="Brescovit A.D."/>
            <person name="Santos A.J."/>
        </authorList>
    </citation>
    <scope>NUCLEOTIDE SEQUENCE</scope>
    <source>
        <tissue evidence="1">Shoot tissue taken approximately 20 cm above the soil surface</tissue>
    </source>
</reference>
<organism evidence="1">
    <name type="scientific">Arundo donax</name>
    <name type="common">Giant reed</name>
    <name type="synonym">Donax arundinaceus</name>
    <dbReference type="NCBI Taxonomy" id="35708"/>
    <lineage>
        <taxon>Eukaryota</taxon>
        <taxon>Viridiplantae</taxon>
        <taxon>Streptophyta</taxon>
        <taxon>Embryophyta</taxon>
        <taxon>Tracheophyta</taxon>
        <taxon>Spermatophyta</taxon>
        <taxon>Magnoliopsida</taxon>
        <taxon>Liliopsida</taxon>
        <taxon>Poales</taxon>
        <taxon>Poaceae</taxon>
        <taxon>PACMAD clade</taxon>
        <taxon>Arundinoideae</taxon>
        <taxon>Arundineae</taxon>
        <taxon>Arundo</taxon>
    </lineage>
</organism>
<protein>
    <submittedName>
        <fullName evidence="1">Epl101</fullName>
    </submittedName>
</protein>
<dbReference type="GO" id="GO:0006357">
    <property type="term" value="P:regulation of transcription by RNA polymerase II"/>
    <property type="evidence" value="ECO:0007669"/>
    <property type="project" value="InterPro"/>
</dbReference>
<dbReference type="PANTHER" id="PTHR14898">
    <property type="entry name" value="ENHANCER OF POLYCOMB"/>
    <property type="match status" value="1"/>
</dbReference>
<dbReference type="GO" id="GO:0035267">
    <property type="term" value="C:NuA4 histone acetyltransferase complex"/>
    <property type="evidence" value="ECO:0007669"/>
    <property type="project" value="InterPro"/>
</dbReference>
<accession>A0A0A9D1B3</accession>
<reference evidence="1" key="2">
    <citation type="journal article" date="2015" name="Data Brief">
        <title>Shoot transcriptome of the giant reed, Arundo donax.</title>
        <authorList>
            <person name="Barrero R.A."/>
            <person name="Guerrero F.D."/>
            <person name="Moolhuijzen P."/>
            <person name="Goolsby J.A."/>
            <person name="Tidwell J."/>
            <person name="Bellgard S.E."/>
            <person name="Bellgard M.I."/>
        </authorList>
    </citation>
    <scope>NUCLEOTIDE SEQUENCE</scope>
    <source>
        <tissue evidence="1">Shoot tissue taken approximately 20 cm above the soil surface</tissue>
    </source>
</reference>